<evidence type="ECO:0000256" key="10">
    <source>
        <dbReference type="SAM" id="MobiDB-lite"/>
    </source>
</evidence>
<keyword evidence="4" id="KW-0964">Secreted</keyword>
<keyword evidence="12" id="KW-1185">Reference proteome</keyword>
<feature type="chain" id="PRO_5034869776" description="Pro-FMRFamide-related neuropeptide VF" evidence="11">
    <location>
        <begin position="28"/>
        <end position="196"/>
    </location>
</feature>
<protein>
    <recommendedName>
        <fullName evidence="3">Pro-FMRFamide-related neuropeptide VF</fullName>
    </recommendedName>
</protein>
<evidence type="ECO:0000256" key="5">
    <source>
        <dbReference type="ARBA" id="ARBA00022729"/>
    </source>
</evidence>
<evidence type="ECO:0000256" key="4">
    <source>
        <dbReference type="ARBA" id="ARBA00022525"/>
    </source>
</evidence>
<dbReference type="PANTHER" id="PTHR14403:SF6">
    <property type="entry name" value="PRO-FMRFAMIDE-RELATED NEUROPEPTIDE VF"/>
    <property type="match status" value="1"/>
</dbReference>
<dbReference type="GO" id="GO:0005102">
    <property type="term" value="F:signaling receptor binding"/>
    <property type="evidence" value="ECO:0007669"/>
    <property type="project" value="TreeGrafter"/>
</dbReference>
<dbReference type="GO" id="GO:0032277">
    <property type="term" value="P:negative regulation of gonadotropin secretion"/>
    <property type="evidence" value="ECO:0007669"/>
    <property type="project" value="TreeGrafter"/>
</dbReference>
<comment type="subcellular location">
    <subcellularLocation>
        <location evidence="1">Secreted</location>
    </subcellularLocation>
</comment>
<dbReference type="AlphaFoldDB" id="A0A8B7VXR3"/>
<dbReference type="RefSeq" id="XP_020036721.1">
    <property type="nucleotide sequence ID" value="XM_020181132.2"/>
</dbReference>
<evidence type="ECO:0000256" key="2">
    <source>
        <dbReference type="ARBA" id="ARBA00006356"/>
    </source>
</evidence>
<dbReference type="CTD" id="64111"/>
<comment type="function">
    <text evidence="8">Efficiently inhibits forskolin-induced production of cAMP. Blocks morphine-induced analgesia.</text>
</comment>
<dbReference type="InterPro" id="IPR026297">
    <property type="entry name" value="FMRFamide-related/fGRP"/>
</dbReference>
<feature type="region of interest" description="Disordered" evidence="10">
    <location>
        <begin position="172"/>
        <end position="196"/>
    </location>
</feature>
<comment type="function">
    <text evidence="9">Efficiently inhibits forskolin-induced production of cAMP. Acts as a potent negative regulator of gonadotropin synthesis and secretion. Induces secretion of prolactin.</text>
</comment>
<keyword evidence="6" id="KW-0027">Amidation</keyword>
<sequence>MEIISSKRFILLTLATSSLLTSNISCADELMVTHLHSKGNYDKYSEPRGTPKGENERSINFQELKDWRPKNVIKMNTPTANKMPHLAANLPLRFGRTMKKARGPVENVNLPLRFGRNMEPSILRHVPNLPQRFGRITTAKSVTKTMSDLIQESMHSLPPSELLYSIPCQHQELQHPDQKQPRRLIFKEKDDAEGKQ</sequence>
<evidence type="ECO:0000256" key="7">
    <source>
        <dbReference type="ARBA" id="ARBA00023320"/>
    </source>
</evidence>
<reference evidence="13" key="1">
    <citation type="submission" date="2025-08" db="UniProtKB">
        <authorList>
            <consortium name="RefSeq"/>
        </authorList>
    </citation>
    <scope>IDENTIFICATION</scope>
    <source>
        <tissue evidence="13">Leukocyte</tissue>
    </source>
</reference>
<keyword evidence="7 13" id="KW-0527">Neuropeptide</keyword>
<evidence type="ECO:0000313" key="13">
    <source>
        <dbReference type="RefSeq" id="XP_020036721.1"/>
    </source>
</evidence>
<dbReference type="GO" id="GO:0007218">
    <property type="term" value="P:neuropeptide signaling pathway"/>
    <property type="evidence" value="ECO:0007669"/>
    <property type="project" value="UniProtKB-KW"/>
</dbReference>
<evidence type="ECO:0000313" key="12">
    <source>
        <dbReference type="Proteomes" id="UP001732720"/>
    </source>
</evidence>
<proteinExistence type="inferred from homology"/>
<accession>A0A8B7VXR3</accession>
<feature type="signal peptide" evidence="11">
    <location>
        <begin position="1"/>
        <end position="27"/>
    </location>
</feature>
<dbReference type="OrthoDB" id="8834619at2759"/>
<dbReference type="GO" id="GO:0005576">
    <property type="term" value="C:extracellular region"/>
    <property type="evidence" value="ECO:0007669"/>
    <property type="project" value="UniProtKB-SubCell"/>
</dbReference>
<evidence type="ECO:0000256" key="3">
    <source>
        <dbReference type="ARBA" id="ARBA00020574"/>
    </source>
</evidence>
<evidence type="ECO:0000256" key="8">
    <source>
        <dbReference type="ARBA" id="ARBA00045318"/>
    </source>
</evidence>
<keyword evidence="5 11" id="KW-0732">Signal</keyword>
<organism evidence="13">
    <name type="scientific">Castor canadensis</name>
    <name type="common">American beaver</name>
    <dbReference type="NCBI Taxonomy" id="51338"/>
    <lineage>
        <taxon>Eukaryota</taxon>
        <taxon>Metazoa</taxon>
        <taxon>Chordata</taxon>
        <taxon>Craniata</taxon>
        <taxon>Vertebrata</taxon>
        <taxon>Euteleostomi</taxon>
        <taxon>Mammalia</taxon>
        <taxon>Eutheria</taxon>
        <taxon>Euarchontoglires</taxon>
        <taxon>Glires</taxon>
        <taxon>Rodentia</taxon>
        <taxon>Castorimorpha</taxon>
        <taxon>Castoridae</taxon>
        <taxon>Castor</taxon>
    </lineage>
</organism>
<evidence type="ECO:0000256" key="1">
    <source>
        <dbReference type="ARBA" id="ARBA00004613"/>
    </source>
</evidence>
<evidence type="ECO:0000256" key="9">
    <source>
        <dbReference type="ARBA" id="ARBA00046154"/>
    </source>
</evidence>
<dbReference type="KEGG" id="ccan:109697492"/>
<evidence type="ECO:0000256" key="6">
    <source>
        <dbReference type="ARBA" id="ARBA00022815"/>
    </source>
</evidence>
<gene>
    <name evidence="13" type="primary">Npvf</name>
</gene>
<evidence type="ECO:0000256" key="11">
    <source>
        <dbReference type="SAM" id="SignalP"/>
    </source>
</evidence>
<dbReference type="PANTHER" id="PTHR14403">
    <property type="entry name" value="RFAMIDE PEPTIDE GONADOTROPIN INHIBITORY HORMONE"/>
    <property type="match status" value="1"/>
</dbReference>
<name>A0A8B7VXR3_CASCN</name>
<dbReference type="RefSeq" id="XP_020036721.1">
    <property type="nucleotide sequence ID" value="XM_020181132.1"/>
</dbReference>
<dbReference type="Proteomes" id="UP001732720">
    <property type="component" value="Chromosome 2"/>
</dbReference>
<comment type="similarity">
    <text evidence="2">Belongs to the FARP (FMRFamide related peptide) family.</text>
</comment>
<dbReference type="GeneID" id="109697492"/>